<accession>A0ABU9FB70</accession>
<dbReference type="Proteomes" id="UP001312893">
    <property type="component" value="Unassembled WGS sequence"/>
</dbReference>
<proteinExistence type="predicted"/>
<evidence type="ECO:0000313" key="1">
    <source>
        <dbReference type="EMBL" id="MEL0553612.1"/>
    </source>
</evidence>
<keyword evidence="2" id="KW-1185">Reference proteome</keyword>
<organism evidence="1 2">
    <name type="scientific">Raoultella lignicola</name>
    <dbReference type="NCBI Taxonomy" id="3040939"/>
    <lineage>
        <taxon>Bacteria</taxon>
        <taxon>Pseudomonadati</taxon>
        <taxon>Pseudomonadota</taxon>
        <taxon>Gammaproteobacteria</taxon>
        <taxon>Enterobacterales</taxon>
        <taxon>Enterobacteriaceae</taxon>
        <taxon>Klebsiella/Raoultella group</taxon>
        <taxon>Raoultella</taxon>
    </lineage>
</organism>
<reference evidence="1 2" key="1">
    <citation type="submission" date="2024-04" db="EMBL/GenBank/DDBJ databases">
        <title>Two novel Raoultella species associated with bleeding cankers of broadleaf hosts, Raoultella scottia sp. nov. and Raoultella lignicola sp. nov.</title>
        <authorList>
            <person name="Brady C.L."/>
        </authorList>
    </citation>
    <scope>NUCLEOTIDE SEQUENCE [LARGE SCALE GENOMIC DNA]</scope>
    <source>
        <strain evidence="1 2">TW_WC1a.1</strain>
    </source>
</reference>
<name>A0ABU9FB70_9ENTR</name>
<dbReference type="RefSeq" id="WP_255417658.1">
    <property type="nucleotide sequence ID" value="NZ_JARXNK020000105.1"/>
</dbReference>
<gene>
    <name evidence="1" type="ORF">QFI96_018110</name>
</gene>
<dbReference type="EMBL" id="JARXNK020000105">
    <property type="protein sequence ID" value="MEL0553612.1"/>
    <property type="molecule type" value="Genomic_DNA"/>
</dbReference>
<protein>
    <submittedName>
        <fullName evidence="1">Uncharacterized protein</fullName>
    </submittedName>
</protein>
<comment type="caution">
    <text evidence="1">The sequence shown here is derived from an EMBL/GenBank/DDBJ whole genome shotgun (WGS) entry which is preliminary data.</text>
</comment>
<evidence type="ECO:0000313" key="2">
    <source>
        <dbReference type="Proteomes" id="UP001312893"/>
    </source>
</evidence>
<sequence>MATVKAATKGYLSLIASPHPYMAKIQRVSEHASPIYKTSFLL</sequence>